<proteinExistence type="predicted"/>
<reference evidence="2 3" key="1">
    <citation type="journal article" date="2021" name="J. Hered.">
        <title>A chromosome-level genome assembly of the parasitoid wasp, Cotesia glomerata (Hymenoptera: Braconidae).</title>
        <authorList>
            <person name="Pinto B.J."/>
            <person name="Weis J.J."/>
            <person name="Gamble T."/>
            <person name="Ode P.J."/>
            <person name="Paul R."/>
            <person name="Zaspel J.M."/>
        </authorList>
    </citation>
    <scope>NUCLEOTIDE SEQUENCE [LARGE SCALE GENOMIC DNA]</scope>
    <source>
        <strain evidence="2">CgM1</strain>
    </source>
</reference>
<feature type="region of interest" description="Disordered" evidence="1">
    <location>
        <begin position="1"/>
        <end position="21"/>
    </location>
</feature>
<accession>A0AAV7J0V1</accession>
<dbReference type="EMBL" id="JAHXZJ010000374">
    <property type="protein sequence ID" value="KAH0561864.1"/>
    <property type="molecule type" value="Genomic_DNA"/>
</dbReference>
<name>A0AAV7J0V1_COTGL</name>
<evidence type="ECO:0000256" key="1">
    <source>
        <dbReference type="SAM" id="MobiDB-lite"/>
    </source>
</evidence>
<dbReference type="AlphaFoldDB" id="A0AAV7J0V1"/>
<organism evidence="2 3">
    <name type="scientific">Cotesia glomerata</name>
    <name type="common">Lepidopteran parasitic wasp</name>
    <name type="synonym">Apanteles glomeratus</name>
    <dbReference type="NCBI Taxonomy" id="32391"/>
    <lineage>
        <taxon>Eukaryota</taxon>
        <taxon>Metazoa</taxon>
        <taxon>Ecdysozoa</taxon>
        <taxon>Arthropoda</taxon>
        <taxon>Hexapoda</taxon>
        <taxon>Insecta</taxon>
        <taxon>Pterygota</taxon>
        <taxon>Neoptera</taxon>
        <taxon>Endopterygota</taxon>
        <taxon>Hymenoptera</taxon>
        <taxon>Apocrita</taxon>
        <taxon>Ichneumonoidea</taxon>
        <taxon>Braconidae</taxon>
        <taxon>Microgastrinae</taxon>
        <taxon>Cotesia</taxon>
    </lineage>
</organism>
<comment type="caution">
    <text evidence="2">The sequence shown here is derived from an EMBL/GenBank/DDBJ whole genome shotgun (WGS) entry which is preliminary data.</text>
</comment>
<evidence type="ECO:0000313" key="2">
    <source>
        <dbReference type="EMBL" id="KAH0561864.1"/>
    </source>
</evidence>
<sequence length="146" mass="16761">MEQQSQEIVASGSMAEVPNDPGKMFIGGLSWQTSPDRGHNREKRNKEWDWDWEHSIRHLQENEQWNRMHQTDTVTHLCASLYSCSLFFPSPSLSFHIPVRVYPSLTFSDFIVHRVSDAIAPDSTTSSDPLTRLSLLFLNVIAPSRF</sequence>
<dbReference type="Proteomes" id="UP000826195">
    <property type="component" value="Unassembled WGS sequence"/>
</dbReference>
<gene>
    <name evidence="2" type="ORF">KQX54_019883</name>
</gene>
<keyword evidence="3" id="KW-1185">Reference proteome</keyword>
<evidence type="ECO:0000313" key="3">
    <source>
        <dbReference type="Proteomes" id="UP000826195"/>
    </source>
</evidence>
<protein>
    <submittedName>
        <fullName evidence="2">Uncharacterized protein</fullName>
    </submittedName>
</protein>